<evidence type="ECO:0000259" key="5">
    <source>
        <dbReference type="Pfam" id="PF02776"/>
    </source>
</evidence>
<dbReference type="InterPro" id="IPR029061">
    <property type="entry name" value="THDP-binding"/>
</dbReference>
<keyword evidence="4" id="KW-0456">Lyase</keyword>
<evidence type="ECO:0000256" key="2">
    <source>
        <dbReference type="ARBA" id="ARBA00022723"/>
    </source>
</evidence>
<dbReference type="InterPro" id="IPR012001">
    <property type="entry name" value="Thiamin_PyroP_enz_TPP-bd_dom"/>
</dbReference>
<keyword evidence="7" id="KW-1185">Reference proteome</keyword>
<dbReference type="SUPFAM" id="SSF52518">
    <property type="entry name" value="Thiamin diphosphate-binding fold (THDP-binding)"/>
    <property type="match status" value="1"/>
</dbReference>
<keyword evidence="3" id="KW-0460">Magnesium</keyword>
<proteinExistence type="predicted"/>
<dbReference type="PANTHER" id="PTHR43710">
    <property type="entry name" value="2-HYDROXYACYL-COA LYASE"/>
    <property type="match status" value="1"/>
</dbReference>
<dbReference type="Proteomes" id="UP000694540">
    <property type="component" value="Unplaced"/>
</dbReference>
<reference evidence="6" key="1">
    <citation type="submission" date="2025-08" db="UniProtKB">
        <authorList>
            <consortium name="Ensembl"/>
        </authorList>
    </citation>
    <scope>IDENTIFICATION</scope>
</reference>
<sequence length="122" mass="12626">MSESNLAERSNGSEAQVSGAEVIAQALKAQDVNYMFGIVGIPVTEISLAAQKVGIRYVGMRNEQAACYAASAVGYLTGRPGVCLVVSGPGLIHALGGMANAYMNCWSKLVDYIASSLPGQVA</sequence>
<dbReference type="Gene3D" id="3.40.50.970">
    <property type="match status" value="1"/>
</dbReference>
<dbReference type="Pfam" id="PF02776">
    <property type="entry name" value="TPP_enzyme_N"/>
    <property type="match status" value="1"/>
</dbReference>
<dbReference type="PANTHER" id="PTHR43710:SF2">
    <property type="entry name" value="2-HYDROXYACYL-COA LYASE 1"/>
    <property type="match status" value="1"/>
</dbReference>
<dbReference type="Ensembl" id="ENSCWAT00000029745.1">
    <property type="protein sequence ID" value="ENSCWAP00000027440.1"/>
    <property type="gene ID" value="ENSCWAG00000020631.1"/>
</dbReference>
<keyword evidence="2" id="KW-0479">Metal-binding</keyword>
<dbReference type="InterPro" id="IPR045025">
    <property type="entry name" value="HACL1-like"/>
</dbReference>
<gene>
    <name evidence="6" type="primary">HACL1</name>
</gene>
<dbReference type="GO" id="GO:0030976">
    <property type="term" value="F:thiamine pyrophosphate binding"/>
    <property type="evidence" value="ECO:0007669"/>
    <property type="project" value="InterPro"/>
</dbReference>
<evidence type="ECO:0000256" key="4">
    <source>
        <dbReference type="ARBA" id="ARBA00023239"/>
    </source>
</evidence>
<dbReference type="GO" id="GO:0046872">
    <property type="term" value="F:metal ion binding"/>
    <property type="evidence" value="ECO:0007669"/>
    <property type="project" value="UniProtKB-KW"/>
</dbReference>
<dbReference type="GeneTree" id="ENSGT00940000156802"/>
<evidence type="ECO:0000313" key="7">
    <source>
        <dbReference type="Proteomes" id="UP000694540"/>
    </source>
</evidence>
<reference evidence="6" key="2">
    <citation type="submission" date="2025-09" db="UniProtKB">
        <authorList>
            <consortium name="Ensembl"/>
        </authorList>
    </citation>
    <scope>IDENTIFICATION</scope>
</reference>
<feature type="domain" description="Thiamine pyrophosphate enzyme N-terminal TPP-binding" evidence="5">
    <location>
        <begin position="18"/>
        <end position="106"/>
    </location>
</feature>
<name>A0A8C3YRZ3_9CETA</name>
<evidence type="ECO:0000313" key="6">
    <source>
        <dbReference type="Ensembl" id="ENSCWAP00000027440.1"/>
    </source>
</evidence>
<dbReference type="CDD" id="cd07035">
    <property type="entry name" value="TPP_PYR_POX_like"/>
    <property type="match status" value="1"/>
</dbReference>
<dbReference type="GO" id="GO:0016829">
    <property type="term" value="F:lyase activity"/>
    <property type="evidence" value="ECO:0007669"/>
    <property type="project" value="UniProtKB-KW"/>
</dbReference>
<accession>A0A8C3YRZ3</accession>
<protein>
    <submittedName>
        <fullName evidence="6">2-hydroxyacyl-CoA lyase 1</fullName>
    </submittedName>
</protein>
<organism evidence="6 7">
    <name type="scientific">Catagonus wagneri</name>
    <name type="common">Chacoan peccary</name>
    <dbReference type="NCBI Taxonomy" id="51154"/>
    <lineage>
        <taxon>Eukaryota</taxon>
        <taxon>Metazoa</taxon>
        <taxon>Chordata</taxon>
        <taxon>Craniata</taxon>
        <taxon>Vertebrata</taxon>
        <taxon>Euteleostomi</taxon>
        <taxon>Mammalia</taxon>
        <taxon>Eutheria</taxon>
        <taxon>Laurasiatheria</taxon>
        <taxon>Artiodactyla</taxon>
        <taxon>Suina</taxon>
        <taxon>Tayassuidae</taxon>
        <taxon>Catagonus</taxon>
    </lineage>
</organism>
<dbReference type="AlphaFoldDB" id="A0A8C3YRZ3"/>
<comment type="cofactor">
    <cofactor evidence="1">
        <name>thiamine diphosphate</name>
        <dbReference type="ChEBI" id="CHEBI:58937"/>
    </cofactor>
</comment>
<evidence type="ECO:0000256" key="1">
    <source>
        <dbReference type="ARBA" id="ARBA00001964"/>
    </source>
</evidence>
<dbReference type="GO" id="GO:0001561">
    <property type="term" value="P:fatty acid alpha-oxidation"/>
    <property type="evidence" value="ECO:0007669"/>
    <property type="project" value="TreeGrafter"/>
</dbReference>
<evidence type="ECO:0000256" key="3">
    <source>
        <dbReference type="ARBA" id="ARBA00022842"/>
    </source>
</evidence>
<dbReference type="GO" id="GO:0005777">
    <property type="term" value="C:peroxisome"/>
    <property type="evidence" value="ECO:0007669"/>
    <property type="project" value="TreeGrafter"/>
</dbReference>